<reference evidence="15 16" key="1">
    <citation type="journal article" date="2010" name="Proc. Natl. Acad. Sci. U.S.A.">
        <title>Nitrosopumilus maritimus genome reveals unique mechanisms for nitrification and autotrophy in globally distributed marine crenarchaea.</title>
        <authorList>
            <person name="Walker C.B."/>
            <person name="de la Torre J.R."/>
            <person name="Klotz M.G."/>
            <person name="Urakawa H."/>
            <person name="Pinel N."/>
            <person name="Arp D.J."/>
            <person name="Brochier-Armanet C."/>
            <person name="Chain P.S."/>
            <person name="Chan P.P."/>
            <person name="Gollabgir A."/>
            <person name="Hemp J."/>
            <person name="Hugler M."/>
            <person name="Karr E.A."/>
            <person name="Konneke M."/>
            <person name="Shin M."/>
            <person name="Lawton T.J."/>
            <person name="Lowe T."/>
            <person name="Martens-Habbena W."/>
            <person name="Sayavedra-Soto L.A."/>
            <person name="Lang D."/>
            <person name="Sievert S.M."/>
            <person name="Rosenzweig A.C."/>
            <person name="Manning G."/>
            <person name="Stahl D.A."/>
        </authorList>
    </citation>
    <scope>NUCLEOTIDE SEQUENCE [LARGE SCALE GENOMIC DNA]</scope>
    <source>
        <strain evidence="15 16">SCM1</strain>
    </source>
</reference>
<comment type="subcellular location">
    <subcellularLocation>
        <location evidence="1 12">Cytoplasm</location>
    </subcellularLocation>
</comment>
<dbReference type="KEGG" id="nmr:Nmar_0967"/>
<dbReference type="eggNOG" id="arCOG00486">
    <property type="taxonomic scope" value="Archaea"/>
</dbReference>
<dbReference type="PANTHER" id="PTHR10890:SF3">
    <property type="entry name" value="CYSTEINE--TRNA LIGASE, CYTOPLASMIC"/>
    <property type="match status" value="1"/>
</dbReference>
<dbReference type="InterPro" id="IPR009080">
    <property type="entry name" value="tRNAsynth_Ia_anticodon-bd"/>
</dbReference>
<dbReference type="PhylomeDB" id="A9A2F2"/>
<dbReference type="InterPro" id="IPR024909">
    <property type="entry name" value="Cys-tRNA/MSH_ligase"/>
</dbReference>
<keyword evidence="10 12" id="KW-0030">Aminoacyl-tRNA synthetase</keyword>
<dbReference type="GeneID" id="5773443"/>
<keyword evidence="3 12" id="KW-0963">Cytoplasm</keyword>
<feature type="binding site" evidence="12">
    <location>
        <position position="204"/>
    </location>
    <ligand>
        <name>Zn(2+)</name>
        <dbReference type="ChEBI" id="CHEBI:29105"/>
    </ligand>
</feature>
<dbReference type="GO" id="GO:0005524">
    <property type="term" value="F:ATP binding"/>
    <property type="evidence" value="ECO:0000318"/>
    <property type="project" value="GO_Central"/>
</dbReference>
<evidence type="ECO:0000313" key="16">
    <source>
        <dbReference type="Proteomes" id="UP000000792"/>
    </source>
</evidence>
<comment type="similarity">
    <text evidence="2 12">Belongs to the class-I aminoacyl-tRNA synthetase family.</text>
</comment>
<proteinExistence type="inferred from homology"/>
<dbReference type="SUPFAM" id="SSF52374">
    <property type="entry name" value="Nucleotidylyl transferase"/>
    <property type="match status" value="1"/>
</dbReference>
<feature type="short sequence motif" description="'KMSKS' region" evidence="12">
    <location>
        <begin position="261"/>
        <end position="265"/>
    </location>
</feature>
<dbReference type="CDD" id="cd00672">
    <property type="entry name" value="CysRS_core"/>
    <property type="match status" value="1"/>
</dbReference>
<dbReference type="FunCoup" id="A9A2F2">
    <property type="interactions" value="162"/>
</dbReference>
<dbReference type="Gene3D" id="3.40.50.620">
    <property type="entry name" value="HUPs"/>
    <property type="match status" value="1"/>
</dbReference>
<dbReference type="PANTHER" id="PTHR10890">
    <property type="entry name" value="CYSTEINYL-TRNA SYNTHETASE"/>
    <property type="match status" value="1"/>
</dbReference>
<feature type="domain" description="Cysteinyl-tRNA synthetase class Ia DALR" evidence="14">
    <location>
        <begin position="342"/>
        <end position="403"/>
    </location>
</feature>
<keyword evidence="4 12" id="KW-0436">Ligase</keyword>
<dbReference type="SMR" id="A9A2F2"/>
<evidence type="ECO:0000256" key="2">
    <source>
        <dbReference type="ARBA" id="ARBA00005594"/>
    </source>
</evidence>
<evidence type="ECO:0000256" key="12">
    <source>
        <dbReference type="HAMAP-Rule" id="MF_00041"/>
    </source>
</evidence>
<protein>
    <recommendedName>
        <fullName evidence="12">Cysteine--tRNA ligase</fullName>
        <ecNumber evidence="12">6.1.1.16</ecNumber>
    </recommendedName>
    <alternativeName>
        <fullName evidence="12">Cysteinyl-tRNA synthetase</fullName>
        <shortName evidence="12">CysRS</shortName>
    </alternativeName>
</protein>
<dbReference type="NCBIfam" id="TIGR00435">
    <property type="entry name" value="cysS"/>
    <property type="match status" value="1"/>
</dbReference>
<keyword evidence="6 12" id="KW-0547">Nucleotide-binding</keyword>
<dbReference type="FunFam" id="3.40.50.620:FF:000130">
    <property type="entry name" value="Cysteine--tRNA ligase"/>
    <property type="match status" value="1"/>
</dbReference>
<gene>
    <name evidence="12" type="primary">cysS</name>
    <name evidence="15" type="ordered locus">Nmar_0967</name>
</gene>
<dbReference type="HAMAP" id="MF_00041">
    <property type="entry name" value="Cys_tRNA_synth"/>
    <property type="match status" value="1"/>
</dbReference>
<feature type="binding site" evidence="12">
    <location>
        <position position="25"/>
    </location>
    <ligand>
        <name>Zn(2+)</name>
        <dbReference type="ChEBI" id="CHEBI:29105"/>
    </ligand>
</feature>
<dbReference type="Pfam" id="PF01406">
    <property type="entry name" value="tRNA-synt_1e"/>
    <property type="match status" value="1"/>
</dbReference>
<dbReference type="InterPro" id="IPR015803">
    <property type="entry name" value="Cys-tRNA-ligase"/>
</dbReference>
<evidence type="ECO:0000256" key="9">
    <source>
        <dbReference type="ARBA" id="ARBA00022917"/>
    </source>
</evidence>
<feature type="binding site" evidence="12">
    <location>
        <position position="233"/>
    </location>
    <ligand>
        <name>Zn(2+)</name>
        <dbReference type="ChEBI" id="CHEBI:29105"/>
    </ligand>
</feature>
<evidence type="ECO:0000259" key="14">
    <source>
        <dbReference type="SMART" id="SM00840"/>
    </source>
</evidence>
<dbReference type="SMART" id="SM00840">
    <property type="entry name" value="DALR_2"/>
    <property type="match status" value="1"/>
</dbReference>
<comment type="cofactor">
    <cofactor evidence="12">
        <name>Zn(2+)</name>
        <dbReference type="ChEBI" id="CHEBI:29105"/>
    </cofactor>
    <text evidence="12">Binds 1 zinc ion per subunit.</text>
</comment>
<keyword evidence="9 12" id="KW-0648">Protein biosynthesis</keyword>
<accession>A9A2F2</accession>
<evidence type="ECO:0000313" key="15">
    <source>
        <dbReference type="EMBL" id="ABX12863.1"/>
    </source>
</evidence>
<keyword evidence="5 12" id="KW-0479">Metal-binding</keyword>
<dbReference type="InterPro" id="IPR032678">
    <property type="entry name" value="tRNA-synt_1_cat_dom"/>
</dbReference>
<evidence type="ECO:0000256" key="5">
    <source>
        <dbReference type="ARBA" id="ARBA00022723"/>
    </source>
</evidence>
<dbReference type="InterPro" id="IPR015273">
    <property type="entry name" value="Cys-tRNA-synt_Ia_DALR"/>
</dbReference>
<evidence type="ECO:0000256" key="4">
    <source>
        <dbReference type="ARBA" id="ARBA00022598"/>
    </source>
</evidence>
<dbReference type="Gene3D" id="1.20.120.1910">
    <property type="entry name" value="Cysteine-tRNA ligase, C-terminal anti-codon recognition domain"/>
    <property type="match status" value="1"/>
</dbReference>
<feature type="binding site" evidence="12">
    <location>
        <position position="229"/>
    </location>
    <ligand>
        <name>Zn(2+)</name>
        <dbReference type="ChEBI" id="CHEBI:29105"/>
    </ligand>
</feature>
<dbReference type="EMBL" id="CP000866">
    <property type="protein sequence ID" value="ABX12863.1"/>
    <property type="molecule type" value="Genomic_DNA"/>
</dbReference>
<comment type="catalytic activity">
    <reaction evidence="11 12">
        <text>tRNA(Cys) + L-cysteine + ATP = L-cysteinyl-tRNA(Cys) + AMP + diphosphate</text>
        <dbReference type="Rhea" id="RHEA:17773"/>
        <dbReference type="Rhea" id="RHEA-COMP:9661"/>
        <dbReference type="Rhea" id="RHEA-COMP:9679"/>
        <dbReference type="ChEBI" id="CHEBI:30616"/>
        <dbReference type="ChEBI" id="CHEBI:33019"/>
        <dbReference type="ChEBI" id="CHEBI:35235"/>
        <dbReference type="ChEBI" id="CHEBI:78442"/>
        <dbReference type="ChEBI" id="CHEBI:78517"/>
        <dbReference type="ChEBI" id="CHEBI:456215"/>
        <dbReference type="EC" id="6.1.1.16"/>
    </reaction>
</comment>
<dbReference type="GO" id="GO:0005737">
    <property type="term" value="C:cytoplasm"/>
    <property type="evidence" value="ECO:0000318"/>
    <property type="project" value="GO_Central"/>
</dbReference>
<dbReference type="Pfam" id="PF09190">
    <property type="entry name" value="DALR_2"/>
    <property type="match status" value="1"/>
</dbReference>
<dbReference type="STRING" id="436308.Nmar_0967"/>
<keyword evidence="8 12" id="KW-0067">ATP-binding</keyword>
<evidence type="ECO:0000256" key="13">
    <source>
        <dbReference type="SAM" id="Coils"/>
    </source>
</evidence>
<dbReference type="EnsemblBacteria" id="ABX12863">
    <property type="protein sequence ID" value="ABX12863"/>
    <property type="gene ID" value="Nmar_0967"/>
</dbReference>
<name>A9A2F2_NITMS</name>
<keyword evidence="13" id="KW-0175">Coiled coil</keyword>
<dbReference type="FunFam" id="1.20.120.1910:FF:000026">
    <property type="entry name" value="Cysteine--tRNA ligase"/>
    <property type="match status" value="1"/>
</dbReference>
<dbReference type="Proteomes" id="UP000000792">
    <property type="component" value="Chromosome"/>
</dbReference>
<dbReference type="AlphaFoldDB" id="A9A2F2"/>
<evidence type="ECO:0000256" key="6">
    <source>
        <dbReference type="ARBA" id="ARBA00022741"/>
    </source>
</evidence>
<keyword evidence="7 12" id="KW-0862">Zinc</keyword>
<sequence length="462" mass="53320">MKLQDTLSNAEQELDTSKKVKIYLCGVTVYDESHIGHARTIIVFDVLRRYLEDKGIEIEFIQNFTDVDDKIINRAQAENTSAEAISTKYIENYFKDFDGLNVKHATNYPKATEHIEDIIKFIEKLIEKEIAYVSKNGVYFAVSKFPEYGKLSKKKIDELESGARIEVDEAKNNPLDFAVWKFSDVEPLWDSPWGKGRPGWHIECSAMSTKYLGENFDIHGGGRDLIFPHHENEIAQSESFTGNQFAKIWMHVGMVTIDGEKMSKSIGNIKSIKHVLENWGPNIIRLFCLSGHYSKPIDYSEELLKENLTKWRQAETCYYELIHANSENSEKVGSIVEKLGSEFDKALEDDVNTHLALSAFFQLVKEANRLAAEEKLGKEDAKIIKTEFLRMLKILGLNIPEMTEGMKQEIDTMIENREKFRQEKQFQEADQIRDKLNEMNIELIDHKGKTIWMKKENIKAEK</sequence>
<feature type="short sequence motif" description="'HIGH' region" evidence="12">
    <location>
        <begin position="27"/>
        <end position="37"/>
    </location>
</feature>
<feature type="coiled-coil region" evidence="13">
    <location>
        <begin position="403"/>
        <end position="449"/>
    </location>
</feature>
<evidence type="ECO:0000256" key="8">
    <source>
        <dbReference type="ARBA" id="ARBA00022840"/>
    </source>
</evidence>
<evidence type="ECO:0000256" key="1">
    <source>
        <dbReference type="ARBA" id="ARBA00004496"/>
    </source>
</evidence>
<dbReference type="RefSeq" id="WP_012215350.1">
    <property type="nucleotide sequence ID" value="NC_010085.1"/>
</dbReference>
<dbReference type="GO" id="GO:0008270">
    <property type="term" value="F:zinc ion binding"/>
    <property type="evidence" value="ECO:0007669"/>
    <property type="project" value="UniProtKB-UniRule"/>
</dbReference>
<dbReference type="EC" id="6.1.1.16" evidence="12"/>
<dbReference type="GO" id="GO:0004817">
    <property type="term" value="F:cysteine-tRNA ligase activity"/>
    <property type="evidence" value="ECO:0000318"/>
    <property type="project" value="GO_Central"/>
</dbReference>
<dbReference type="GO" id="GO:0006423">
    <property type="term" value="P:cysteinyl-tRNA aminoacylation"/>
    <property type="evidence" value="ECO:0000318"/>
    <property type="project" value="GO_Central"/>
</dbReference>
<dbReference type="HOGENOM" id="CLU_013528_0_1_2"/>
<dbReference type="InterPro" id="IPR014729">
    <property type="entry name" value="Rossmann-like_a/b/a_fold"/>
</dbReference>
<organism evidence="15 16">
    <name type="scientific">Nitrosopumilus maritimus (strain SCM1)</name>
    <dbReference type="NCBI Taxonomy" id="436308"/>
    <lineage>
        <taxon>Archaea</taxon>
        <taxon>Nitrososphaerota</taxon>
        <taxon>Nitrososphaeria</taxon>
        <taxon>Nitrosopumilales</taxon>
        <taxon>Nitrosopumilaceae</taxon>
        <taxon>Nitrosopumilus</taxon>
    </lineage>
</organism>
<feature type="binding site" evidence="12">
    <location>
        <position position="264"/>
    </location>
    <ligand>
        <name>ATP</name>
        <dbReference type="ChEBI" id="CHEBI:30616"/>
    </ligand>
</feature>
<dbReference type="SUPFAM" id="SSF47323">
    <property type="entry name" value="Anticodon-binding domain of a subclass of class I aminoacyl-tRNA synthetases"/>
    <property type="match status" value="1"/>
</dbReference>
<dbReference type="InParanoid" id="A9A2F2"/>
<evidence type="ECO:0000256" key="11">
    <source>
        <dbReference type="ARBA" id="ARBA00047398"/>
    </source>
</evidence>
<evidence type="ECO:0000256" key="10">
    <source>
        <dbReference type="ARBA" id="ARBA00023146"/>
    </source>
</evidence>
<keyword evidence="16" id="KW-1185">Reference proteome</keyword>
<dbReference type="OrthoDB" id="9445at2157"/>
<dbReference type="PRINTS" id="PR00983">
    <property type="entry name" value="TRNASYNTHCYS"/>
</dbReference>
<evidence type="ECO:0000256" key="7">
    <source>
        <dbReference type="ARBA" id="ARBA00022833"/>
    </source>
</evidence>
<evidence type="ECO:0000256" key="3">
    <source>
        <dbReference type="ARBA" id="ARBA00022490"/>
    </source>
</evidence>